<evidence type="ECO:0000313" key="5">
    <source>
        <dbReference type="Proteomes" id="UP000063234"/>
    </source>
</evidence>
<dbReference type="EMBL" id="AP013035">
    <property type="protein sequence ID" value="BAT71388.1"/>
    <property type="molecule type" value="Genomic_DNA"/>
</dbReference>
<dbReference type="RefSeq" id="WP_068549319.1">
    <property type="nucleotide sequence ID" value="NZ_AP013035.1"/>
</dbReference>
<dbReference type="OrthoDB" id="9769132at2"/>
<protein>
    <submittedName>
        <fullName evidence="4">ABC transport system substrate-binding protein</fullName>
    </submittedName>
</protein>
<accession>A0A0S3QSV8</accession>
<evidence type="ECO:0000259" key="3">
    <source>
        <dbReference type="Pfam" id="PF02470"/>
    </source>
</evidence>
<gene>
    <name evidence="4" type="ORF">TST_0582</name>
</gene>
<keyword evidence="2" id="KW-0472">Membrane</keyword>
<dbReference type="PANTHER" id="PTHR36698:SF2">
    <property type="entry name" value="MCE_MLAD DOMAIN-CONTAINING PROTEIN"/>
    <property type="match status" value="1"/>
</dbReference>
<dbReference type="KEGG" id="ttk:TST_0582"/>
<feature type="transmembrane region" description="Helical" evidence="2">
    <location>
        <begin position="6"/>
        <end position="29"/>
    </location>
</feature>
<dbReference type="InterPro" id="IPR003399">
    <property type="entry name" value="Mce/MlaD"/>
</dbReference>
<dbReference type="PANTHER" id="PTHR36698">
    <property type="entry name" value="BLL5892 PROTEIN"/>
    <property type="match status" value="1"/>
</dbReference>
<evidence type="ECO:0000256" key="1">
    <source>
        <dbReference type="SAM" id="Coils"/>
    </source>
</evidence>
<proteinExistence type="predicted"/>
<evidence type="ECO:0000256" key="2">
    <source>
        <dbReference type="SAM" id="Phobius"/>
    </source>
</evidence>
<keyword evidence="5" id="KW-1185">Reference proteome</keyword>
<dbReference type="AlphaFoldDB" id="A0A0S3QSV8"/>
<keyword evidence="1" id="KW-0175">Coiled coil</keyword>
<dbReference type="PATRIC" id="fig|1298851.3.peg.605"/>
<sequence length="303" mass="34596">MEPKPNYVILGLFLFLFIAMGVAAVLWLYGYRGSKEYRTYVILTEESVSGVRVGSPVKYKGVDVGKVTDLRIDPEDPNVVMIFLRIEKGVPIHQDTVAQIVPMGITGLAYIGLSGGREGKPFMVKIGDKEFPVIRLELSEFQKVSRSLPELMAHIDELIGRMNRLFNDKNIEHFSVVMANLRDLSEDMKKTNKKVNALLNQLQKVAMDMDRLSDRGVRLIKDLRDVSQKSNALVKKLNEFFEKNEKSYTRFSQITLRRLDELVVESEKTVRQLKVLLRNLEEDPSILIYGVEYQKGPGEDSLR</sequence>
<name>A0A0S3QSV8_THET7</name>
<dbReference type="Proteomes" id="UP000063234">
    <property type="component" value="Chromosome"/>
</dbReference>
<reference evidence="5" key="1">
    <citation type="journal article" date="2018" name="Science">
        <title>A primordial and reversible TCA cycle in a facultatively chemolithoautotrophic thermophile.</title>
        <authorList>
            <person name="Nunoura T."/>
            <person name="Chikaraishi Y."/>
            <person name="Izaki R."/>
            <person name="Suwa T."/>
            <person name="Sato T."/>
            <person name="Harada T."/>
            <person name="Mori K."/>
            <person name="Kato Y."/>
            <person name="Miyazaki M."/>
            <person name="Shimamura S."/>
            <person name="Yanagawa K."/>
            <person name="Shuto A."/>
            <person name="Ohkouchi N."/>
            <person name="Fujita N."/>
            <person name="Takaki Y."/>
            <person name="Atomi H."/>
            <person name="Takai K."/>
        </authorList>
    </citation>
    <scope>NUCLEOTIDE SEQUENCE [LARGE SCALE GENOMIC DNA]</scope>
    <source>
        <strain evidence="5">DSM 17441 / JCM 13301 / NBRC 103674 / ABI70S6</strain>
    </source>
</reference>
<feature type="domain" description="Mce/MlaD" evidence="3">
    <location>
        <begin position="40"/>
        <end position="116"/>
    </location>
</feature>
<organism evidence="4 5">
    <name type="scientific">Thermosulfidibacter takaii (strain DSM 17441 / JCM 13301 / NBRC 103674 / ABI70S6)</name>
    <dbReference type="NCBI Taxonomy" id="1298851"/>
    <lineage>
        <taxon>Bacteria</taxon>
        <taxon>Pseudomonadati</taxon>
        <taxon>Thermosulfidibacterota</taxon>
        <taxon>Thermosulfidibacteria</taxon>
        <taxon>Thermosulfidibacterales</taxon>
        <taxon>Thermosulfidibacteraceae</taxon>
    </lineage>
</organism>
<dbReference type="STRING" id="1298851.TST_0582"/>
<feature type="coiled-coil region" evidence="1">
    <location>
        <begin position="181"/>
        <end position="215"/>
    </location>
</feature>
<evidence type="ECO:0000313" key="4">
    <source>
        <dbReference type="EMBL" id="BAT71388.1"/>
    </source>
</evidence>
<dbReference type="Pfam" id="PF02470">
    <property type="entry name" value="MlaD"/>
    <property type="match status" value="1"/>
</dbReference>
<keyword evidence="2" id="KW-0812">Transmembrane</keyword>
<keyword evidence="2" id="KW-1133">Transmembrane helix</keyword>